<evidence type="ECO:0000259" key="1">
    <source>
        <dbReference type="PROSITE" id="PS51112"/>
    </source>
</evidence>
<dbReference type="InterPro" id="IPR027485">
    <property type="entry name" value="AMMECR1_N"/>
</dbReference>
<feature type="domain" description="AMMECR1" evidence="1">
    <location>
        <begin position="20"/>
        <end position="241"/>
    </location>
</feature>
<dbReference type="PANTHER" id="PTHR13016:SF0">
    <property type="entry name" value="AMME SYNDROME CANDIDATE GENE 1 PROTEIN"/>
    <property type="match status" value="1"/>
</dbReference>
<gene>
    <name evidence="2" type="ORF">CPB83DRAFT_843330</name>
</gene>
<keyword evidence="3" id="KW-1185">Reference proteome</keyword>
<dbReference type="InterPro" id="IPR023473">
    <property type="entry name" value="AMMECR1"/>
</dbReference>
<evidence type="ECO:0000313" key="2">
    <source>
        <dbReference type="EMBL" id="KAF9535009.1"/>
    </source>
</evidence>
<comment type="caution">
    <text evidence="2">The sequence shown here is derived from an EMBL/GenBank/DDBJ whole genome shotgun (WGS) entry which is preliminary data.</text>
</comment>
<proteinExistence type="predicted"/>
<reference evidence="2" key="1">
    <citation type="submission" date="2020-11" db="EMBL/GenBank/DDBJ databases">
        <authorList>
            <consortium name="DOE Joint Genome Institute"/>
            <person name="Ahrendt S."/>
            <person name="Riley R."/>
            <person name="Andreopoulos W."/>
            <person name="Labutti K."/>
            <person name="Pangilinan J."/>
            <person name="Ruiz-Duenas F.J."/>
            <person name="Barrasa J.M."/>
            <person name="Sanchez-Garcia M."/>
            <person name="Camarero S."/>
            <person name="Miyauchi S."/>
            <person name="Serrano A."/>
            <person name="Linde D."/>
            <person name="Babiker R."/>
            <person name="Drula E."/>
            <person name="Ayuso-Fernandez I."/>
            <person name="Pacheco R."/>
            <person name="Padilla G."/>
            <person name="Ferreira P."/>
            <person name="Barriuso J."/>
            <person name="Kellner H."/>
            <person name="Castanera R."/>
            <person name="Alfaro M."/>
            <person name="Ramirez L."/>
            <person name="Pisabarro A.G."/>
            <person name="Kuo A."/>
            <person name="Tritt A."/>
            <person name="Lipzen A."/>
            <person name="He G."/>
            <person name="Yan M."/>
            <person name="Ng V."/>
            <person name="Cullen D."/>
            <person name="Martin F."/>
            <person name="Rosso M.-N."/>
            <person name="Henrissat B."/>
            <person name="Hibbett D."/>
            <person name="Martinez A.T."/>
            <person name="Grigoriev I.V."/>
        </authorList>
    </citation>
    <scope>NUCLEOTIDE SEQUENCE</scope>
    <source>
        <strain evidence="2">CBS 506.95</strain>
    </source>
</reference>
<name>A0A9P6JWG9_9AGAR</name>
<organism evidence="2 3">
    <name type="scientific">Crepidotus variabilis</name>
    <dbReference type="NCBI Taxonomy" id="179855"/>
    <lineage>
        <taxon>Eukaryota</taxon>
        <taxon>Fungi</taxon>
        <taxon>Dikarya</taxon>
        <taxon>Basidiomycota</taxon>
        <taxon>Agaricomycotina</taxon>
        <taxon>Agaricomycetes</taxon>
        <taxon>Agaricomycetidae</taxon>
        <taxon>Agaricales</taxon>
        <taxon>Agaricineae</taxon>
        <taxon>Crepidotaceae</taxon>
        <taxon>Crepidotus</taxon>
    </lineage>
</organism>
<dbReference type="NCBIfam" id="TIGR00296">
    <property type="entry name" value="TIGR00296 family protein"/>
    <property type="match status" value="1"/>
</dbReference>
<dbReference type="Gene3D" id="3.30.1490.150">
    <property type="entry name" value="Hypothetical protein ph0010, domain 2"/>
    <property type="match status" value="1"/>
</dbReference>
<accession>A0A9P6JWG9</accession>
<dbReference type="EMBL" id="MU157825">
    <property type="protein sequence ID" value="KAF9535009.1"/>
    <property type="molecule type" value="Genomic_DNA"/>
</dbReference>
<dbReference type="AlphaFoldDB" id="A0A9P6JWG9"/>
<dbReference type="Gene3D" id="3.30.700.20">
    <property type="entry name" value="Hypothetical protein ph0010, domain 1"/>
    <property type="match status" value="1"/>
</dbReference>
<dbReference type="PROSITE" id="PS51112">
    <property type="entry name" value="AMMECR1"/>
    <property type="match status" value="1"/>
</dbReference>
<protein>
    <submittedName>
        <fullName evidence="2">AMMECR1 domain-containing protein</fullName>
    </submittedName>
</protein>
<dbReference type="InterPro" id="IPR002733">
    <property type="entry name" value="AMMECR1_domain"/>
</dbReference>
<dbReference type="Pfam" id="PF01871">
    <property type="entry name" value="AMMECR1"/>
    <property type="match status" value="1"/>
</dbReference>
<dbReference type="Proteomes" id="UP000807306">
    <property type="component" value="Unassembled WGS sequence"/>
</dbReference>
<sequence>MSLTLLPPEPAAKGDVVGDKDVDREECIPEHCFHAFDTLYCNLTRAKPIPPQFPDEKYPLFITWNTKYGREWRLRGCIGNFEPMPLHQGLADYALISALRDSRFRKIEKSELQKLQCGVSLLTNYEQADNYLDWTIGVHGINITFPHPSLIAASSPASETPSPYSSTPSLPRLTSRQTFSATYLPDVIPDQGWDKIEAIDSAIQKAGWKGRITEDLRRSVKLQRYQSSRCEVTWDEYIEWREEQLALH</sequence>
<dbReference type="SUPFAM" id="SSF143447">
    <property type="entry name" value="AMMECR1-like"/>
    <property type="match status" value="1"/>
</dbReference>
<dbReference type="PANTHER" id="PTHR13016">
    <property type="entry name" value="AMMECR1 HOMOLOG"/>
    <property type="match status" value="1"/>
</dbReference>
<dbReference type="InterPro" id="IPR036071">
    <property type="entry name" value="AMMECR1_dom_sf"/>
</dbReference>
<dbReference type="OrthoDB" id="24630at2759"/>
<evidence type="ECO:0000313" key="3">
    <source>
        <dbReference type="Proteomes" id="UP000807306"/>
    </source>
</evidence>